<name>A0A8D4VTC5_9GAMM</name>
<dbReference type="GO" id="GO:0003677">
    <property type="term" value="F:DNA binding"/>
    <property type="evidence" value="ECO:0007669"/>
    <property type="project" value="UniProtKB-KW"/>
</dbReference>
<dbReference type="PROSITE" id="PS50110">
    <property type="entry name" value="RESPONSE_REGULATORY"/>
    <property type="match status" value="1"/>
</dbReference>
<organism evidence="5 6">
    <name type="scientific">Methylogaea oryzae</name>
    <dbReference type="NCBI Taxonomy" id="1295382"/>
    <lineage>
        <taxon>Bacteria</taxon>
        <taxon>Pseudomonadati</taxon>
        <taxon>Pseudomonadota</taxon>
        <taxon>Gammaproteobacteria</taxon>
        <taxon>Methylococcales</taxon>
        <taxon>Methylococcaceae</taxon>
        <taxon>Methylogaea</taxon>
    </lineage>
</organism>
<dbReference type="AlphaFoldDB" id="A0A8D4VTC5"/>
<dbReference type="Pfam" id="PF04397">
    <property type="entry name" value="LytTR"/>
    <property type="match status" value="1"/>
</dbReference>
<dbReference type="InterPro" id="IPR046947">
    <property type="entry name" value="LytR-like"/>
</dbReference>
<dbReference type="PANTHER" id="PTHR37299">
    <property type="entry name" value="TRANSCRIPTIONAL REGULATOR-RELATED"/>
    <property type="match status" value="1"/>
</dbReference>
<gene>
    <name evidence="5" type="primary">algR</name>
    <name evidence="5" type="ORF">MoryE10_27600</name>
</gene>
<dbReference type="GO" id="GO:0000156">
    <property type="term" value="F:phosphorelay response regulator activity"/>
    <property type="evidence" value="ECO:0007669"/>
    <property type="project" value="InterPro"/>
</dbReference>
<dbReference type="EMBL" id="AP019782">
    <property type="protein sequence ID" value="BBL72154.1"/>
    <property type="molecule type" value="Genomic_DNA"/>
</dbReference>
<evidence type="ECO:0000313" key="6">
    <source>
        <dbReference type="Proteomes" id="UP000824988"/>
    </source>
</evidence>
<reference evidence="5" key="1">
    <citation type="submission" date="2019-06" db="EMBL/GenBank/DDBJ databases">
        <title>Complete genome sequence of Methylogaea oryzae strain JCM16910.</title>
        <authorList>
            <person name="Asakawa S."/>
        </authorList>
    </citation>
    <scope>NUCLEOTIDE SEQUENCE</scope>
    <source>
        <strain evidence="5">E10</strain>
    </source>
</reference>
<dbReference type="RefSeq" id="WP_054772656.1">
    <property type="nucleotide sequence ID" value="NZ_AP019782.1"/>
</dbReference>
<dbReference type="PROSITE" id="PS50930">
    <property type="entry name" value="HTH_LYTTR"/>
    <property type="match status" value="1"/>
</dbReference>
<dbReference type="InterPro" id="IPR007492">
    <property type="entry name" value="LytTR_DNA-bd_dom"/>
</dbReference>
<dbReference type="Gene3D" id="3.40.50.2300">
    <property type="match status" value="1"/>
</dbReference>
<evidence type="ECO:0000256" key="2">
    <source>
        <dbReference type="PROSITE-ProRule" id="PRU00169"/>
    </source>
</evidence>
<dbReference type="Pfam" id="PF00072">
    <property type="entry name" value="Response_reg"/>
    <property type="match status" value="1"/>
</dbReference>
<dbReference type="KEGG" id="moz:MoryE10_27600"/>
<protein>
    <submittedName>
        <fullName evidence="5">DNA-binding response regulator</fullName>
    </submittedName>
</protein>
<dbReference type="Proteomes" id="UP000824988">
    <property type="component" value="Chromosome"/>
</dbReference>
<proteinExistence type="predicted"/>
<feature type="modified residue" description="4-aspartylphosphate" evidence="2">
    <location>
        <position position="54"/>
    </location>
</feature>
<dbReference type="SMART" id="SM00850">
    <property type="entry name" value="LytTR"/>
    <property type="match status" value="1"/>
</dbReference>
<dbReference type="PANTHER" id="PTHR37299:SF1">
    <property type="entry name" value="STAGE 0 SPORULATION PROTEIN A HOMOLOG"/>
    <property type="match status" value="1"/>
</dbReference>
<keyword evidence="1" id="KW-0902">Two-component regulatory system</keyword>
<evidence type="ECO:0000259" key="3">
    <source>
        <dbReference type="PROSITE" id="PS50110"/>
    </source>
</evidence>
<evidence type="ECO:0000313" key="5">
    <source>
        <dbReference type="EMBL" id="BBL72154.1"/>
    </source>
</evidence>
<keyword evidence="6" id="KW-1185">Reference proteome</keyword>
<dbReference type="InterPro" id="IPR001789">
    <property type="entry name" value="Sig_transdc_resp-reg_receiver"/>
</dbReference>
<dbReference type="InterPro" id="IPR011006">
    <property type="entry name" value="CheY-like_superfamily"/>
</dbReference>
<dbReference type="Gene3D" id="2.40.50.1020">
    <property type="entry name" value="LytTr DNA-binding domain"/>
    <property type="match status" value="1"/>
</dbReference>
<keyword evidence="2" id="KW-0597">Phosphoprotein</keyword>
<feature type="domain" description="HTH LytTR-type" evidence="4">
    <location>
        <begin position="139"/>
        <end position="243"/>
    </location>
</feature>
<dbReference type="SUPFAM" id="SSF52172">
    <property type="entry name" value="CheY-like"/>
    <property type="match status" value="1"/>
</dbReference>
<keyword evidence="5" id="KW-0238">DNA-binding</keyword>
<evidence type="ECO:0000256" key="1">
    <source>
        <dbReference type="ARBA" id="ARBA00023012"/>
    </source>
</evidence>
<dbReference type="SMART" id="SM00448">
    <property type="entry name" value="REC"/>
    <property type="match status" value="1"/>
</dbReference>
<evidence type="ECO:0000259" key="4">
    <source>
        <dbReference type="PROSITE" id="PS50930"/>
    </source>
</evidence>
<accession>A0A8D4VTC5</accession>
<feature type="domain" description="Response regulatory" evidence="3">
    <location>
        <begin position="2"/>
        <end position="117"/>
    </location>
</feature>
<sequence length="253" mass="28403">MRILIVDDEAPARRRLQDLLAETAPEAAVVGEAADGASALLAWAETRPDLVLLDIRMPLMDGLETARELARMDEPPAVVFVTAYDEHALAAFDLNAVDYLLKPVRKERLALALGKARRFGAERWEQLQRDLPAAPRSHICVRQQGNLRLIPLEEIRCFSADMKYTTLYTAKEEALIDDSLKSLEEEFPDRFLRVHRNALVALAHIVALEKSPAGTLRVRLAGLAEPVEVSRRHASAARQRLRRLEHERGARTP</sequence>